<evidence type="ECO:0000256" key="3">
    <source>
        <dbReference type="ARBA" id="ARBA00022490"/>
    </source>
</evidence>
<keyword evidence="5 7" id="KW-0808">Transferase</keyword>
<protein>
    <recommendedName>
        <fullName evidence="7">Protein-lysine N-methyltransferase EFM4</fullName>
        <ecNumber evidence="7">2.1.1.-</ecNumber>
    </recommendedName>
    <alternativeName>
        <fullName evidence="7">Elongation factor methyltransferase 4</fullName>
    </alternativeName>
</protein>
<dbReference type="Proteomes" id="UP000669133">
    <property type="component" value="Unassembled WGS sequence"/>
</dbReference>
<comment type="caution">
    <text evidence="9">The sequence shown here is derived from an EMBL/GenBank/DDBJ whole genome shotgun (WGS) entry which is preliminary data.</text>
</comment>
<dbReference type="Gene3D" id="3.40.50.150">
    <property type="entry name" value="Vaccinia Virus protein VP39"/>
    <property type="match status" value="1"/>
</dbReference>
<dbReference type="EC" id="2.1.1.-" evidence="7"/>
<dbReference type="GO" id="GO:0016279">
    <property type="term" value="F:protein-lysine N-methyltransferase activity"/>
    <property type="evidence" value="ECO:0007669"/>
    <property type="project" value="UniProtKB-UniRule"/>
</dbReference>
<reference evidence="9 10" key="1">
    <citation type="submission" date="2020-12" db="EMBL/GenBank/DDBJ databases">
        <title>Effect of drift, selection, and recombination on the evolution of hybrid genomes in Candida yeast pathogens.</title>
        <authorList>
            <person name="Mixao V."/>
            <person name="Ksiezopolska E."/>
            <person name="Saus E."/>
            <person name="Boekhout T."/>
            <person name="Gacser A."/>
            <person name="Gabaldon T."/>
        </authorList>
    </citation>
    <scope>NUCLEOTIDE SEQUENCE [LARGE SCALE GENOMIC DNA]</scope>
    <source>
        <strain evidence="9 10">BP57</strain>
    </source>
</reference>
<sequence length="232" mass="26284">MTEEIKLNSSKLGTQEYWNEFYKRELQNFHSNSDDTGECWFDDSDAESKMIQFILDKLEEGELAKDASFLDLGTGNGHLLFELSQELKEVSENFKFHGIDYSAESVAFAKDIASKKYPDIPFKFDQVDLLSDTPFLENKFDVLLDKGTLDAIALNQDLVNGVRGMDIYASQVSKMMDNGSILLVTSCNFTETELVKVITSRTELRKWDQIQYPSFQFGGVQGSTVVSIAFIK</sequence>
<dbReference type="FunFam" id="3.40.50.150:FF:000287">
    <property type="entry name" value="Protein-lysine N-methyltransferase EFM4"/>
    <property type="match status" value="1"/>
</dbReference>
<proteinExistence type="inferred from homology"/>
<dbReference type="Pfam" id="PF13847">
    <property type="entry name" value="Methyltransf_31"/>
    <property type="match status" value="1"/>
</dbReference>
<evidence type="ECO:0000256" key="7">
    <source>
        <dbReference type="HAMAP-Rule" id="MF_03188"/>
    </source>
</evidence>
<keyword evidence="4 7" id="KW-0489">Methyltransferase</keyword>
<dbReference type="OrthoDB" id="10069295at2759"/>
<evidence type="ECO:0000256" key="2">
    <source>
        <dbReference type="ARBA" id="ARBA00022448"/>
    </source>
</evidence>
<evidence type="ECO:0000259" key="8">
    <source>
        <dbReference type="Pfam" id="PF13847"/>
    </source>
</evidence>
<dbReference type="AlphaFoldDB" id="A0A8H7ZJR0"/>
<dbReference type="GO" id="GO:0005737">
    <property type="term" value="C:cytoplasm"/>
    <property type="evidence" value="ECO:0007669"/>
    <property type="project" value="UniProtKB-SubCell"/>
</dbReference>
<keyword evidence="10" id="KW-1185">Reference proteome</keyword>
<dbReference type="InterPro" id="IPR025714">
    <property type="entry name" value="Methyltranfer_dom"/>
</dbReference>
<comment type="function">
    <text evidence="7">S-adenosyl-L-methionine-dependent protein-lysine N-methyltransferase that mono- and dimethylates elongation factor 1-alpha at 'Lys-316'. May play a role in intracellular transport.</text>
</comment>
<dbReference type="EMBL" id="JAEOAQ010000001">
    <property type="protein sequence ID" value="KAG5421559.1"/>
    <property type="molecule type" value="Genomic_DNA"/>
</dbReference>
<feature type="domain" description="Methyltransferase" evidence="8">
    <location>
        <begin position="65"/>
        <end position="210"/>
    </location>
</feature>
<keyword evidence="6 7" id="KW-0949">S-adenosyl-L-methionine</keyword>
<dbReference type="PANTHER" id="PTHR12843:SF5">
    <property type="entry name" value="EEF1A LYSINE METHYLTRANSFERASE 2"/>
    <property type="match status" value="1"/>
</dbReference>
<dbReference type="CDD" id="cd02440">
    <property type="entry name" value="AdoMet_MTases"/>
    <property type="match status" value="1"/>
</dbReference>
<dbReference type="PANTHER" id="PTHR12843">
    <property type="entry name" value="PROTEIN-LYSINE N-METHYLTRANSFERASE METTL10"/>
    <property type="match status" value="1"/>
</dbReference>
<dbReference type="GO" id="GO:0032259">
    <property type="term" value="P:methylation"/>
    <property type="evidence" value="ECO:0007669"/>
    <property type="project" value="UniProtKB-KW"/>
</dbReference>
<dbReference type="GO" id="GO:0016192">
    <property type="term" value="P:vesicle-mediated transport"/>
    <property type="evidence" value="ECO:0007669"/>
    <property type="project" value="UniProtKB-UniRule"/>
</dbReference>
<dbReference type="InterPro" id="IPR029063">
    <property type="entry name" value="SAM-dependent_MTases_sf"/>
</dbReference>
<evidence type="ECO:0000256" key="4">
    <source>
        <dbReference type="ARBA" id="ARBA00022603"/>
    </source>
</evidence>
<dbReference type="InterPro" id="IPR026635">
    <property type="entry name" value="Efm4/METTL10"/>
</dbReference>
<name>A0A8H7ZJR0_9ASCO</name>
<accession>A0A8H7ZJR0</accession>
<organism evidence="9 10">
    <name type="scientific">Candida metapsilosis</name>
    <dbReference type="NCBI Taxonomy" id="273372"/>
    <lineage>
        <taxon>Eukaryota</taxon>
        <taxon>Fungi</taxon>
        <taxon>Dikarya</taxon>
        <taxon>Ascomycota</taxon>
        <taxon>Saccharomycotina</taxon>
        <taxon>Pichiomycetes</taxon>
        <taxon>Debaryomycetaceae</taxon>
        <taxon>Candida/Lodderomyces clade</taxon>
        <taxon>Candida</taxon>
    </lineage>
</organism>
<evidence type="ECO:0000313" key="10">
    <source>
        <dbReference type="Proteomes" id="UP000669133"/>
    </source>
</evidence>
<keyword evidence="3 7" id="KW-0963">Cytoplasm</keyword>
<evidence type="ECO:0000256" key="6">
    <source>
        <dbReference type="ARBA" id="ARBA00022691"/>
    </source>
</evidence>
<comment type="subcellular location">
    <subcellularLocation>
        <location evidence="1 7">Cytoplasm</location>
    </subcellularLocation>
</comment>
<evidence type="ECO:0000256" key="1">
    <source>
        <dbReference type="ARBA" id="ARBA00004496"/>
    </source>
</evidence>
<evidence type="ECO:0000313" key="9">
    <source>
        <dbReference type="EMBL" id="KAG5421559.1"/>
    </source>
</evidence>
<dbReference type="HAMAP" id="MF_03188">
    <property type="entry name" value="Methyltr_EFM4"/>
    <property type="match status" value="1"/>
</dbReference>
<comment type="similarity">
    <text evidence="7">Belongs to the class I-like SAM-binding methyltransferase superfamily. EFM4 family.</text>
</comment>
<dbReference type="SUPFAM" id="SSF53335">
    <property type="entry name" value="S-adenosyl-L-methionine-dependent methyltransferases"/>
    <property type="match status" value="1"/>
</dbReference>
<gene>
    <name evidence="7" type="primary">EFM4</name>
    <name evidence="9" type="ORF">I9W82_000650</name>
</gene>
<evidence type="ECO:0000256" key="5">
    <source>
        <dbReference type="ARBA" id="ARBA00022679"/>
    </source>
</evidence>
<keyword evidence="2 7" id="KW-0813">Transport</keyword>